<dbReference type="PANTHER" id="PTHR21593:SF36">
    <property type="entry name" value="DUF148 DOMAIN-CONTAINING PROTEIN-RELATED"/>
    <property type="match status" value="1"/>
</dbReference>
<keyword evidence="1" id="KW-0732">Signal</keyword>
<dbReference type="Proteomes" id="UP000494206">
    <property type="component" value="Unassembled WGS sequence"/>
</dbReference>
<dbReference type="EMBL" id="CADEPM010000004">
    <property type="protein sequence ID" value="CAB3404029.1"/>
    <property type="molecule type" value="Genomic_DNA"/>
</dbReference>
<dbReference type="Pfam" id="PF02520">
    <property type="entry name" value="ANIS5_cation-bd"/>
    <property type="match status" value="1"/>
</dbReference>
<dbReference type="PANTHER" id="PTHR21593">
    <property type="entry name" value="PRION-LIKE- Q/N-RICH -DOMAIN-BEARING PROTEIN PROTEIN"/>
    <property type="match status" value="1"/>
</dbReference>
<evidence type="ECO:0000259" key="2">
    <source>
        <dbReference type="Pfam" id="PF02520"/>
    </source>
</evidence>
<name>A0A8S1ERK3_9PELO</name>
<accession>A0A8S1ERK3</accession>
<feature type="signal peptide" evidence="1">
    <location>
        <begin position="1"/>
        <end position="22"/>
    </location>
</feature>
<feature type="chain" id="PRO_5035945572" description="SXP/RAL-2 family protein Ani s 5-like cation-binding domain-containing protein" evidence="1">
    <location>
        <begin position="23"/>
        <end position="227"/>
    </location>
</feature>
<dbReference type="AlphaFoldDB" id="A0A8S1ERK3"/>
<feature type="domain" description="SXP/RAL-2 family protein Ani s 5-like cation-binding" evidence="2">
    <location>
        <begin position="114"/>
        <end position="217"/>
    </location>
</feature>
<keyword evidence="4" id="KW-1185">Reference proteome</keyword>
<comment type="caution">
    <text evidence="3">The sequence shown here is derived from an EMBL/GenBank/DDBJ whole genome shotgun (WGS) entry which is preliminary data.</text>
</comment>
<dbReference type="InterPro" id="IPR003677">
    <property type="entry name" value="ANIS5_cation-bd"/>
</dbReference>
<gene>
    <name evidence="3" type="ORF">CBOVIS_LOCUS6424</name>
</gene>
<evidence type="ECO:0000313" key="3">
    <source>
        <dbReference type="EMBL" id="CAB3404029.1"/>
    </source>
</evidence>
<dbReference type="OrthoDB" id="5871823at2759"/>
<proteinExistence type="predicted"/>
<dbReference type="InterPro" id="IPR052823">
    <property type="entry name" value="SXP/RAL-2_related"/>
</dbReference>
<reference evidence="3 4" key="1">
    <citation type="submission" date="2020-04" db="EMBL/GenBank/DDBJ databases">
        <authorList>
            <person name="Laetsch R D."/>
            <person name="Stevens L."/>
            <person name="Kumar S."/>
            <person name="Blaxter L. M."/>
        </authorList>
    </citation>
    <scope>NUCLEOTIDE SEQUENCE [LARGE SCALE GENOMIC DNA]</scope>
</reference>
<organism evidence="3 4">
    <name type="scientific">Caenorhabditis bovis</name>
    <dbReference type="NCBI Taxonomy" id="2654633"/>
    <lineage>
        <taxon>Eukaryota</taxon>
        <taxon>Metazoa</taxon>
        <taxon>Ecdysozoa</taxon>
        <taxon>Nematoda</taxon>
        <taxon>Chromadorea</taxon>
        <taxon>Rhabditida</taxon>
        <taxon>Rhabditina</taxon>
        <taxon>Rhabditomorpha</taxon>
        <taxon>Rhabditoidea</taxon>
        <taxon>Rhabditidae</taxon>
        <taxon>Peloderinae</taxon>
        <taxon>Caenorhabditis</taxon>
    </lineage>
</organism>
<sequence length="227" mass="26071">MGNEGMFGANLVLLFFIIGVNSQSYTFPIVQPNFGSVYQQDNSIYQQRFPYIPQNRYQFNPVAGIRVQQHDAPNRMRFSGSLPMNPNEYQVDQKPPQGPTRIIPPFLKTASQTQQDKFYAIVQHPVWTGAEKNAKIEELMREMSTENQDSFSTWKRETRGDVEAKRRKVDEAVSGMSKDAFDQFQKVVSIMRDPSITEGARLSKIEEIYSKLPESVKKEFDAKFQGL</sequence>
<protein>
    <recommendedName>
        <fullName evidence="2">SXP/RAL-2 family protein Ani s 5-like cation-binding domain-containing protein</fullName>
    </recommendedName>
</protein>
<evidence type="ECO:0000313" key="4">
    <source>
        <dbReference type="Proteomes" id="UP000494206"/>
    </source>
</evidence>
<evidence type="ECO:0000256" key="1">
    <source>
        <dbReference type="SAM" id="SignalP"/>
    </source>
</evidence>